<reference evidence="1" key="1">
    <citation type="submission" date="2020-06" db="EMBL/GenBank/DDBJ databases">
        <authorList>
            <person name="Li T."/>
            <person name="Hu X."/>
            <person name="Zhang T."/>
            <person name="Song X."/>
            <person name="Zhang H."/>
            <person name="Dai N."/>
            <person name="Sheng W."/>
            <person name="Hou X."/>
            <person name="Wei L."/>
        </authorList>
    </citation>
    <scope>NUCLEOTIDE SEQUENCE</scope>
    <source>
        <strain evidence="1">3651</strain>
        <tissue evidence="1">Leaf</tissue>
    </source>
</reference>
<protein>
    <submittedName>
        <fullName evidence="1">Uncharacterized protein</fullName>
    </submittedName>
</protein>
<dbReference type="EMBL" id="JACGWO010000003">
    <property type="protein sequence ID" value="KAK4431136.1"/>
    <property type="molecule type" value="Genomic_DNA"/>
</dbReference>
<gene>
    <name evidence="1" type="ORF">Salat_0875700</name>
</gene>
<proteinExistence type="predicted"/>
<dbReference type="AlphaFoldDB" id="A0AAE2CQT5"/>
<sequence>MSLGVAFADMIIGHLIPPSFVQRQRLQLRWLSKGVRQGQPRFRFEAWWSRSENCVFTIANAWALDTSIPGIQGAGAGVFFWDVNGVCVAWDVTLWPHILEKSHAEALAARFAVELAGNYQGQRMEFRGGCPRLISLVGNRTCWAGPIEPIVSDIRFLMRSGVSGNTAAWLLAKHASVAAAHRLLPACVEEALHGDKLGLGL</sequence>
<reference evidence="1" key="2">
    <citation type="journal article" date="2024" name="Plant">
        <title>Genomic evolution and insights into agronomic trait innovations of Sesamum species.</title>
        <authorList>
            <person name="Miao H."/>
            <person name="Wang L."/>
            <person name="Qu L."/>
            <person name="Liu H."/>
            <person name="Sun Y."/>
            <person name="Le M."/>
            <person name="Wang Q."/>
            <person name="Wei S."/>
            <person name="Zheng Y."/>
            <person name="Lin W."/>
            <person name="Duan Y."/>
            <person name="Cao H."/>
            <person name="Xiong S."/>
            <person name="Wang X."/>
            <person name="Wei L."/>
            <person name="Li C."/>
            <person name="Ma Q."/>
            <person name="Ju M."/>
            <person name="Zhao R."/>
            <person name="Li G."/>
            <person name="Mu C."/>
            <person name="Tian Q."/>
            <person name="Mei H."/>
            <person name="Zhang T."/>
            <person name="Gao T."/>
            <person name="Zhang H."/>
        </authorList>
    </citation>
    <scope>NUCLEOTIDE SEQUENCE</scope>
    <source>
        <strain evidence="1">3651</strain>
    </source>
</reference>
<comment type="caution">
    <text evidence="1">The sequence shown here is derived from an EMBL/GenBank/DDBJ whole genome shotgun (WGS) entry which is preliminary data.</text>
</comment>
<name>A0AAE2CQT5_9LAMI</name>
<accession>A0AAE2CQT5</accession>
<dbReference type="Proteomes" id="UP001293254">
    <property type="component" value="Unassembled WGS sequence"/>
</dbReference>
<keyword evidence="2" id="KW-1185">Reference proteome</keyword>
<organism evidence="1 2">
    <name type="scientific">Sesamum alatum</name>
    <dbReference type="NCBI Taxonomy" id="300844"/>
    <lineage>
        <taxon>Eukaryota</taxon>
        <taxon>Viridiplantae</taxon>
        <taxon>Streptophyta</taxon>
        <taxon>Embryophyta</taxon>
        <taxon>Tracheophyta</taxon>
        <taxon>Spermatophyta</taxon>
        <taxon>Magnoliopsida</taxon>
        <taxon>eudicotyledons</taxon>
        <taxon>Gunneridae</taxon>
        <taxon>Pentapetalae</taxon>
        <taxon>asterids</taxon>
        <taxon>lamiids</taxon>
        <taxon>Lamiales</taxon>
        <taxon>Pedaliaceae</taxon>
        <taxon>Sesamum</taxon>
    </lineage>
</organism>
<evidence type="ECO:0000313" key="2">
    <source>
        <dbReference type="Proteomes" id="UP001293254"/>
    </source>
</evidence>
<evidence type="ECO:0000313" key="1">
    <source>
        <dbReference type="EMBL" id="KAK4431136.1"/>
    </source>
</evidence>